<dbReference type="Gene3D" id="3.30.450.20">
    <property type="entry name" value="PAS domain"/>
    <property type="match status" value="2"/>
</dbReference>
<reference evidence="10 11" key="1">
    <citation type="submission" date="2020-08" db="EMBL/GenBank/DDBJ databases">
        <title>Genomic Encyclopedia of Type Strains, Phase IV (KMG-IV): sequencing the most valuable type-strain genomes for metagenomic binning, comparative biology and taxonomic classification.</title>
        <authorList>
            <person name="Goeker M."/>
        </authorList>
    </citation>
    <scope>NUCLEOTIDE SEQUENCE [LARGE SCALE GENOMIC DNA]</scope>
    <source>
        <strain evidence="10 11">DSM 26385</strain>
    </source>
</reference>
<evidence type="ECO:0000256" key="2">
    <source>
        <dbReference type="ARBA" id="ARBA00012438"/>
    </source>
</evidence>
<dbReference type="InterPro" id="IPR001789">
    <property type="entry name" value="Sig_transdc_resp-reg_receiver"/>
</dbReference>
<evidence type="ECO:0000313" key="11">
    <source>
        <dbReference type="Proteomes" id="UP000584824"/>
    </source>
</evidence>
<feature type="domain" description="Histidine kinase" evidence="8">
    <location>
        <begin position="377"/>
        <end position="589"/>
    </location>
</feature>
<evidence type="ECO:0000256" key="1">
    <source>
        <dbReference type="ARBA" id="ARBA00000085"/>
    </source>
</evidence>
<dbReference type="Pfam" id="PF02518">
    <property type="entry name" value="HATPase_c"/>
    <property type="match status" value="1"/>
</dbReference>
<dbReference type="InterPro" id="IPR036097">
    <property type="entry name" value="HisK_dim/P_sf"/>
</dbReference>
<evidence type="ECO:0000256" key="5">
    <source>
        <dbReference type="ARBA" id="ARBA00022777"/>
    </source>
</evidence>
<evidence type="ECO:0000256" key="4">
    <source>
        <dbReference type="ARBA" id="ARBA00022679"/>
    </source>
</evidence>
<dbReference type="EC" id="2.7.13.3" evidence="2"/>
<dbReference type="InterPro" id="IPR005467">
    <property type="entry name" value="His_kinase_dom"/>
</dbReference>
<dbReference type="InterPro" id="IPR035965">
    <property type="entry name" value="PAS-like_dom_sf"/>
</dbReference>
<dbReference type="CDD" id="cd00075">
    <property type="entry name" value="HATPase"/>
    <property type="match status" value="1"/>
</dbReference>
<dbReference type="Gene3D" id="3.40.50.2300">
    <property type="match status" value="1"/>
</dbReference>
<dbReference type="PROSITE" id="PS50109">
    <property type="entry name" value="HIS_KIN"/>
    <property type="match status" value="1"/>
</dbReference>
<feature type="coiled-coil region" evidence="7">
    <location>
        <begin position="62"/>
        <end position="92"/>
    </location>
</feature>
<dbReference type="EMBL" id="JACIDU010000012">
    <property type="protein sequence ID" value="MBB4104402.1"/>
    <property type="molecule type" value="Genomic_DNA"/>
</dbReference>
<dbReference type="Pfam" id="PF00072">
    <property type="entry name" value="Response_reg"/>
    <property type="match status" value="1"/>
</dbReference>
<sequence length="730" mass="79788">MTDRVSDSLIDPCDGAERNVEKLLIITDALMRHADQNSSRQGVAFEQFRRAALLEDGVRQRTRDLEAAMAMLNEANSAAERARRDLAQAIEAIEEGFALFDSSEAMVLCNSRFCRHLVDVRRHLHPGISFSAYVEAVSRSPVLDLPSGTKPEDWVADRMRRHRERQVFNVSLVGDRWLQVSEQRTADGGTVVLQTDVTDIIRMERSERGKLLDDQARMIRATLDHINQGIGIFDAQLRLIGWNQRLGQLLDLPATALRTGASFDMLATRISSQMGLGEGITPSMLWSWAHRGTQREPLSFELRHVSGVVLDVFAQEMPGRGFVISLTDVTRERLAVHAMLRANASLEARVAARTEDLAAALAEAERANSARVRFVAAASHDLLQPLSAAKLFVAAARDDGDAAKTRETLEKAHNALVSVEGILGALLDISKLETGGTAVEIVPVSLYVLLSQLTDEFAPLAARKGLRLDILPCYLTVMSDPTYLRRILQNLIGNAIRYTNQGRVLVGPRRAGKSVRIEVRDTGPGIAPEEQQAIFREFHRIGGSASASEGLGLGLAIVDRACALLDHRLDLQSTPNRGTCFAVTLPLASGHAAPAYRDYTPVIPEEPGENSDRIALLVENDADLRRAIALLLERRGVNVLEAANGEEALGLLDEIGIVPDLYLVDQQLGDGMSGVETLLALKELHGERPARIITANRTAQTRAAAKAAGFEIMFKPIDPDALEAFVLQAG</sequence>
<dbReference type="PRINTS" id="PR00344">
    <property type="entry name" value="BCTRLSENSOR"/>
</dbReference>
<dbReference type="SMART" id="SM00388">
    <property type="entry name" value="HisKA"/>
    <property type="match status" value="1"/>
</dbReference>
<dbReference type="PANTHER" id="PTHR43047:SF9">
    <property type="entry name" value="HISTIDINE KINASE"/>
    <property type="match status" value="1"/>
</dbReference>
<dbReference type="SUPFAM" id="SSF52172">
    <property type="entry name" value="CheY-like"/>
    <property type="match status" value="1"/>
</dbReference>
<accession>A0A7W6K5H9</accession>
<dbReference type="Gene3D" id="1.10.287.130">
    <property type="match status" value="1"/>
</dbReference>
<dbReference type="Pfam" id="PF00512">
    <property type="entry name" value="HisKA"/>
    <property type="match status" value="1"/>
</dbReference>
<dbReference type="InterPro" id="IPR003594">
    <property type="entry name" value="HATPase_dom"/>
</dbReference>
<dbReference type="SMART" id="SM00448">
    <property type="entry name" value="REC"/>
    <property type="match status" value="1"/>
</dbReference>
<evidence type="ECO:0000259" key="9">
    <source>
        <dbReference type="PROSITE" id="PS50110"/>
    </source>
</evidence>
<dbReference type="GO" id="GO:0005886">
    <property type="term" value="C:plasma membrane"/>
    <property type="evidence" value="ECO:0007669"/>
    <property type="project" value="TreeGrafter"/>
</dbReference>
<dbReference type="CDD" id="cd00082">
    <property type="entry name" value="HisKA"/>
    <property type="match status" value="1"/>
</dbReference>
<evidence type="ECO:0000256" key="6">
    <source>
        <dbReference type="PROSITE-ProRule" id="PRU00169"/>
    </source>
</evidence>
<dbReference type="SUPFAM" id="SSF47384">
    <property type="entry name" value="Homodimeric domain of signal transducing histidine kinase"/>
    <property type="match status" value="1"/>
</dbReference>
<feature type="domain" description="Response regulatory" evidence="9">
    <location>
        <begin position="614"/>
        <end position="730"/>
    </location>
</feature>
<comment type="catalytic activity">
    <reaction evidence="1">
        <text>ATP + protein L-histidine = ADP + protein N-phospho-L-histidine.</text>
        <dbReference type="EC" id="2.7.13.3"/>
    </reaction>
</comment>
<dbReference type="CDD" id="cd00156">
    <property type="entry name" value="REC"/>
    <property type="match status" value="1"/>
</dbReference>
<gene>
    <name evidence="10" type="ORF">GGQ66_002979</name>
</gene>
<evidence type="ECO:0000256" key="7">
    <source>
        <dbReference type="SAM" id="Coils"/>
    </source>
</evidence>
<dbReference type="PROSITE" id="PS50110">
    <property type="entry name" value="RESPONSE_REGULATORY"/>
    <property type="match status" value="1"/>
</dbReference>
<keyword evidence="11" id="KW-1185">Reference proteome</keyword>
<dbReference type="RefSeq" id="WP_183793494.1">
    <property type="nucleotide sequence ID" value="NZ_JACIDU010000012.1"/>
</dbReference>
<name>A0A7W6K5H9_9HYPH</name>
<dbReference type="InterPro" id="IPR036890">
    <property type="entry name" value="HATPase_C_sf"/>
</dbReference>
<dbReference type="AlphaFoldDB" id="A0A7W6K5H9"/>
<evidence type="ECO:0000259" key="8">
    <source>
        <dbReference type="PROSITE" id="PS50109"/>
    </source>
</evidence>
<dbReference type="SMART" id="SM00387">
    <property type="entry name" value="HATPase_c"/>
    <property type="match status" value="1"/>
</dbReference>
<dbReference type="FunFam" id="3.30.565.10:FF:000049">
    <property type="entry name" value="Two-component sensor histidine kinase"/>
    <property type="match status" value="1"/>
</dbReference>
<dbReference type="SUPFAM" id="SSF55785">
    <property type="entry name" value="PYP-like sensor domain (PAS domain)"/>
    <property type="match status" value="1"/>
</dbReference>
<dbReference type="Proteomes" id="UP000584824">
    <property type="component" value="Unassembled WGS sequence"/>
</dbReference>
<dbReference type="InterPro" id="IPR004358">
    <property type="entry name" value="Sig_transdc_His_kin-like_C"/>
</dbReference>
<dbReference type="SUPFAM" id="SSF55874">
    <property type="entry name" value="ATPase domain of HSP90 chaperone/DNA topoisomerase II/histidine kinase"/>
    <property type="match status" value="1"/>
</dbReference>
<dbReference type="Gene3D" id="3.30.565.10">
    <property type="entry name" value="Histidine kinase-like ATPase, C-terminal domain"/>
    <property type="match status" value="1"/>
</dbReference>
<dbReference type="Pfam" id="PF12860">
    <property type="entry name" value="PAS_7"/>
    <property type="match status" value="2"/>
</dbReference>
<dbReference type="GO" id="GO:0000155">
    <property type="term" value="F:phosphorelay sensor kinase activity"/>
    <property type="evidence" value="ECO:0007669"/>
    <property type="project" value="InterPro"/>
</dbReference>
<organism evidence="10 11">
    <name type="scientific">Allorhizobium borbori</name>
    <dbReference type="NCBI Taxonomy" id="485907"/>
    <lineage>
        <taxon>Bacteria</taxon>
        <taxon>Pseudomonadati</taxon>
        <taxon>Pseudomonadota</taxon>
        <taxon>Alphaproteobacteria</taxon>
        <taxon>Hyphomicrobiales</taxon>
        <taxon>Rhizobiaceae</taxon>
        <taxon>Rhizobium/Agrobacterium group</taxon>
        <taxon>Allorhizobium</taxon>
    </lineage>
</organism>
<keyword evidence="4" id="KW-0808">Transferase</keyword>
<comment type="caution">
    <text evidence="10">The sequence shown here is derived from an EMBL/GenBank/DDBJ whole genome shotgun (WGS) entry which is preliminary data.</text>
</comment>
<keyword evidence="5 10" id="KW-0418">Kinase</keyword>
<feature type="modified residue" description="4-aspartylphosphate" evidence="6">
    <location>
        <position position="665"/>
    </location>
</feature>
<dbReference type="InterPro" id="IPR003661">
    <property type="entry name" value="HisK_dim/P_dom"/>
</dbReference>
<keyword evidence="7" id="KW-0175">Coiled coil</keyword>
<dbReference type="GO" id="GO:0009927">
    <property type="term" value="F:histidine phosphotransfer kinase activity"/>
    <property type="evidence" value="ECO:0007669"/>
    <property type="project" value="TreeGrafter"/>
</dbReference>
<keyword evidence="3 6" id="KW-0597">Phosphoprotein</keyword>
<evidence type="ECO:0000256" key="3">
    <source>
        <dbReference type="ARBA" id="ARBA00022553"/>
    </source>
</evidence>
<evidence type="ECO:0000313" key="10">
    <source>
        <dbReference type="EMBL" id="MBB4104402.1"/>
    </source>
</evidence>
<dbReference type="PANTHER" id="PTHR43047">
    <property type="entry name" value="TWO-COMPONENT HISTIDINE PROTEIN KINASE"/>
    <property type="match status" value="1"/>
</dbReference>
<proteinExistence type="predicted"/>
<protein>
    <recommendedName>
        <fullName evidence="2">histidine kinase</fullName>
        <ecNumber evidence="2">2.7.13.3</ecNumber>
    </recommendedName>
</protein>
<dbReference type="InterPro" id="IPR011006">
    <property type="entry name" value="CheY-like_superfamily"/>
</dbReference>